<sequence>MVDVVMEVNPRWHVDTQELHVSTLIRVAADGQNKLLMVLRFFFCSWANFTITRWASVHRSVRLWIGSLLVGFDGWFALCQADPKVSGYMLNGFVKGKNPLVRSYAVSACFVGMVTEGAGVDLLRDDRFLLRAKQHWQTMVDDMGFAAEVPAQIWEWLGQIAGEPACPVADVRGQALWSCLASLAYCHRDSFERLDRLPLSLTQGDLRANLQHLSSMPYHELNDEFSKCMRMSIELGVDLSVLERLLRLCREAPCCTNLVEQGHGSGAATLKSHALFGTRSLQVRAAIHQCRVFFSSLPIESKLE</sequence>
<organism evidence="1 2">
    <name type="scientific">Prorocentrum cordatum</name>
    <dbReference type="NCBI Taxonomy" id="2364126"/>
    <lineage>
        <taxon>Eukaryota</taxon>
        <taxon>Sar</taxon>
        <taxon>Alveolata</taxon>
        <taxon>Dinophyceae</taxon>
        <taxon>Prorocentrales</taxon>
        <taxon>Prorocentraceae</taxon>
        <taxon>Prorocentrum</taxon>
    </lineage>
</organism>
<dbReference type="EMBL" id="CAUYUJ010017458">
    <property type="protein sequence ID" value="CAK0874987.1"/>
    <property type="molecule type" value="Genomic_DNA"/>
</dbReference>
<proteinExistence type="predicted"/>
<name>A0ABN9VR55_9DINO</name>
<evidence type="ECO:0008006" key="3">
    <source>
        <dbReference type="Google" id="ProtNLM"/>
    </source>
</evidence>
<evidence type="ECO:0000313" key="2">
    <source>
        <dbReference type="Proteomes" id="UP001189429"/>
    </source>
</evidence>
<reference evidence="1" key="1">
    <citation type="submission" date="2023-10" db="EMBL/GenBank/DDBJ databases">
        <authorList>
            <person name="Chen Y."/>
            <person name="Shah S."/>
            <person name="Dougan E. K."/>
            <person name="Thang M."/>
            <person name="Chan C."/>
        </authorList>
    </citation>
    <scope>NUCLEOTIDE SEQUENCE [LARGE SCALE GENOMIC DNA]</scope>
</reference>
<gene>
    <name evidence="1" type="ORF">PCOR1329_LOCUS59737</name>
</gene>
<evidence type="ECO:0000313" key="1">
    <source>
        <dbReference type="EMBL" id="CAK0874987.1"/>
    </source>
</evidence>
<keyword evidence="2" id="KW-1185">Reference proteome</keyword>
<dbReference type="Proteomes" id="UP001189429">
    <property type="component" value="Unassembled WGS sequence"/>
</dbReference>
<accession>A0ABN9VR55</accession>
<protein>
    <recommendedName>
        <fullName evidence="3">Nuclear pore complex protein Nup85</fullName>
    </recommendedName>
</protein>
<comment type="caution">
    <text evidence="1">The sequence shown here is derived from an EMBL/GenBank/DDBJ whole genome shotgun (WGS) entry which is preliminary data.</text>
</comment>